<gene>
    <name evidence="3" type="ORF">WQO_16025</name>
</gene>
<dbReference type="RefSeq" id="WP_029182632.1">
    <property type="nucleotide sequence ID" value="NZ_CP013738.1"/>
</dbReference>
<name>A0A0U3LFY0_STRGL</name>
<evidence type="ECO:0000256" key="2">
    <source>
        <dbReference type="SAM" id="Phobius"/>
    </source>
</evidence>
<keyword evidence="2" id="KW-0472">Membrane</keyword>
<organism evidence="3 4">
    <name type="scientific">Streptomyces globisporus C-1027</name>
    <dbReference type="NCBI Taxonomy" id="1172567"/>
    <lineage>
        <taxon>Bacteria</taxon>
        <taxon>Bacillati</taxon>
        <taxon>Actinomycetota</taxon>
        <taxon>Actinomycetes</taxon>
        <taxon>Kitasatosporales</taxon>
        <taxon>Streptomycetaceae</taxon>
        <taxon>Streptomyces</taxon>
    </lineage>
</organism>
<accession>A0A0U3LFY0</accession>
<proteinExistence type="predicted"/>
<feature type="transmembrane region" description="Helical" evidence="2">
    <location>
        <begin position="38"/>
        <end position="61"/>
    </location>
</feature>
<dbReference type="STRING" id="1172567.WQO_16025"/>
<feature type="transmembrane region" description="Helical" evidence="2">
    <location>
        <begin position="76"/>
        <end position="96"/>
    </location>
</feature>
<keyword evidence="2" id="KW-1133">Transmembrane helix</keyword>
<feature type="transmembrane region" description="Helical" evidence="2">
    <location>
        <begin position="117"/>
        <end position="138"/>
    </location>
</feature>
<evidence type="ECO:0000313" key="3">
    <source>
        <dbReference type="EMBL" id="ALU94712.1"/>
    </source>
</evidence>
<sequence>MERMRTRKEHPTGSTPTPTPISVPSSPPPRWAVRAAQLITLLALPTGLWRLAMVCGFPSGYTEAGFVPFDTPGSKLWMLMLSVACELLALLSLGLVRPWGERVPRWIPVIGGRPVRPLAAVVPAAAGALALTAIWAAMPLWWTYPHTDMTPTGRLLVGVIYQPLVLWGPLLGAVTVSYYRRTKGSRTAHTNTPCPANAATASEPMATVVAPGHSA</sequence>
<evidence type="ECO:0000313" key="4">
    <source>
        <dbReference type="Proteomes" id="UP000064183"/>
    </source>
</evidence>
<protein>
    <recommendedName>
        <fullName evidence="5">DUF3995 domain-containing protein</fullName>
    </recommendedName>
</protein>
<dbReference type="EMBL" id="CP013738">
    <property type="protein sequence ID" value="ALU94712.1"/>
    <property type="molecule type" value="Genomic_DNA"/>
</dbReference>
<feature type="compositionally biased region" description="Pro residues" evidence="1">
    <location>
        <begin position="17"/>
        <end position="28"/>
    </location>
</feature>
<dbReference type="GeneID" id="27783866"/>
<keyword evidence="2" id="KW-0812">Transmembrane</keyword>
<feature type="transmembrane region" description="Helical" evidence="2">
    <location>
        <begin position="158"/>
        <end position="179"/>
    </location>
</feature>
<dbReference type="KEGG" id="sgb:WQO_16025"/>
<dbReference type="AlphaFoldDB" id="A0A0U3LFY0"/>
<evidence type="ECO:0000256" key="1">
    <source>
        <dbReference type="SAM" id="MobiDB-lite"/>
    </source>
</evidence>
<reference evidence="3 4" key="1">
    <citation type="journal article" date="2012" name="J. Bacteriol.">
        <title>Draft genome sequence of Streptomyces globisporus C-1027, which produces an antitumor antibiotic consisting of a nine-membered enediyne with a chromoprotein.</title>
        <authorList>
            <person name="Wang L."/>
            <person name="Wang S."/>
            <person name="He Q."/>
            <person name="Yu T."/>
            <person name="Li Q."/>
            <person name="Hong B."/>
        </authorList>
    </citation>
    <scope>NUCLEOTIDE SEQUENCE [LARGE SCALE GENOMIC DNA]</scope>
    <source>
        <strain evidence="3 4">C-1027</strain>
    </source>
</reference>
<feature type="region of interest" description="Disordered" evidence="1">
    <location>
        <begin position="1"/>
        <end position="28"/>
    </location>
</feature>
<dbReference type="Proteomes" id="UP000064183">
    <property type="component" value="Chromosome"/>
</dbReference>
<evidence type="ECO:0008006" key="5">
    <source>
        <dbReference type="Google" id="ProtNLM"/>
    </source>
</evidence>